<dbReference type="InterPro" id="IPR032675">
    <property type="entry name" value="LRR_dom_sf"/>
</dbReference>
<name>A0A9N8F0R8_9STRA</name>
<proteinExistence type="predicted"/>
<dbReference type="AlphaFoldDB" id="A0A9N8F0R8"/>
<evidence type="ECO:0000313" key="2">
    <source>
        <dbReference type="Proteomes" id="UP001153069"/>
    </source>
</evidence>
<organism evidence="1 2">
    <name type="scientific">Seminavis robusta</name>
    <dbReference type="NCBI Taxonomy" id="568900"/>
    <lineage>
        <taxon>Eukaryota</taxon>
        <taxon>Sar</taxon>
        <taxon>Stramenopiles</taxon>
        <taxon>Ochrophyta</taxon>
        <taxon>Bacillariophyta</taxon>
        <taxon>Bacillariophyceae</taxon>
        <taxon>Bacillariophycidae</taxon>
        <taxon>Naviculales</taxon>
        <taxon>Naviculaceae</taxon>
        <taxon>Seminavis</taxon>
    </lineage>
</organism>
<dbReference type="Gene3D" id="3.80.10.10">
    <property type="entry name" value="Ribonuclease Inhibitor"/>
    <property type="match status" value="1"/>
</dbReference>
<gene>
    <name evidence="1" type="ORF">SEMRO_2502_G329530.1</name>
</gene>
<comment type="caution">
    <text evidence="1">The sequence shown here is derived from an EMBL/GenBank/DDBJ whole genome shotgun (WGS) entry which is preliminary data.</text>
</comment>
<evidence type="ECO:0000313" key="1">
    <source>
        <dbReference type="EMBL" id="CAB9529434.1"/>
    </source>
</evidence>
<keyword evidence="2" id="KW-1185">Reference proteome</keyword>
<dbReference type="SUPFAM" id="SSF52047">
    <property type="entry name" value="RNI-like"/>
    <property type="match status" value="1"/>
</dbReference>
<dbReference type="Proteomes" id="UP001153069">
    <property type="component" value="Unassembled WGS sequence"/>
</dbReference>
<protein>
    <submittedName>
        <fullName evidence="1">Uncharacterized protein</fullName>
    </submittedName>
</protein>
<dbReference type="EMBL" id="CAICTM010002500">
    <property type="protein sequence ID" value="CAB9529434.1"/>
    <property type="molecule type" value="Genomic_DNA"/>
</dbReference>
<accession>A0A9N8F0R8</accession>
<reference evidence="1" key="1">
    <citation type="submission" date="2020-06" db="EMBL/GenBank/DDBJ databases">
        <authorList>
            <consortium name="Plant Systems Biology data submission"/>
        </authorList>
    </citation>
    <scope>NUCLEOTIDE SEQUENCE</scope>
    <source>
        <strain evidence="1">D6</strain>
    </source>
</reference>
<sequence length="471" mass="52908">MMKPNLKLRKVKALTAKKAAAFFSRSKPHSSTSTSISAPKAPAGDCLTISIGHDMTALKETIRALESGFYSEASTKVHITKGKEGPQMDKLYSRLLVAVGQLPNLQELSIQGDANARVNAPILPVKSLKNLLQEAAQTICKVHFQNIILLTRKESDQLIHPEISNFYKSLKKLHCLQEFDITSCFQIESLNCGIKIQSELSIASLLGPLASIPSLKRVALSQKRTERLEPSLLRSLFQSCPCLEELLLTGFSVEESDWDSIVPSILQYARKLKMLHLEHCCLGARSLDIFLQLLGPESPLEDFEFMPILSDDMLGLGHTRQISATPQDEVTWKRLLCDAIPTALESNTKLQRLRIKAKGDVNLFVPIEFQQPWLDLIMEQGRNNSLIDFGFLRDDGLCFHYEDEEMAAKFEHYQKLRQFGIRKLEAFTDTEEEEFDRTTLQVLGEASGDVSCLFHILQRYPSLCTAAAKIN</sequence>